<feature type="transmembrane region" description="Helical" evidence="17">
    <location>
        <begin position="274"/>
        <end position="297"/>
    </location>
</feature>
<dbReference type="InterPro" id="IPR011759">
    <property type="entry name" value="Cyt_c_oxidase_su2_TM_dom"/>
</dbReference>
<keyword evidence="5 16" id="KW-0679">Respiratory chain</keyword>
<sequence length="406" mass="46008">MSIWGQFGLQEGSTVMGVEIQGLYDHGMFITILVFSAVGTFLYSVLVGKSIGRTYLDGQVLEVVWTILPFFILLALGLPSIKLLYLMDEVNLPEVTVKVIGHQWYWTYEYSDMRGSSYSFDSYMIHDNFLLKGYRILEVDNRCVMPTMLMMRVLITSGDVIHSWAIPSAGIKVDAVPGRINQSSLCFSRSGVFYGQCSELCGVNHSFMPICAEAVGVSVYAGWIISNHDVVLGSMSGGASSWSWWGVLVAILKGIGKAIYWVTSSYAMYLYYLFYYSFYVPSKFVVVSSWSFAKWLFSSSVSLWEWCLWFYDFPVEASLYAVGWFVNGVVNIVVFIITSPVKAICWFTKCVYTGVFNLGSFCYGVFEAMVNSMSSFTSDEFHESVMREVNWNTKKLIWILMNRYKG</sequence>
<comment type="cofactor">
    <cofactor evidence="16">
        <name>Cu cation</name>
        <dbReference type="ChEBI" id="CHEBI:23378"/>
    </cofactor>
    <text evidence="16">Binds a copper A center.</text>
</comment>
<evidence type="ECO:0000256" key="3">
    <source>
        <dbReference type="ARBA" id="ARBA00015946"/>
    </source>
</evidence>
<evidence type="ECO:0000256" key="11">
    <source>
        <dbReference type="ARBA" id="ARBA00022982"/>
    </source>
</evidence>
<keyword evidence="16 20" id="KW-0496">Mitochondrion</keyword>
<evidence type="ECO:0000256" key="5">
    <source>
        <dbReference type="ARBA" id="ARBA00022660"/>
    </source>
</evidence>
<evidence type="ECO:0000259" key="19">
    <source>
        <dbReference type="PROSITE" id="PS50999"/>
    </source>
</evidence>
<dbReference type="FunFam" id="2.60.40.420:FF:000001">
    <property type="entry name" value="Cytochrome c oxidase subunit 2"/>
    <property type="match status" value="1"/>
</dbReference>
<comment type="function">
    <text evidence="16">Component of the cytochrome c oxidase, the last enzyme in the mitochondrial electron transport chain which drives oxidative phosphorylation. The respiratory chain contains 3 multisubunit complexes succinate dehydrogenase (complex II, CII), ubiquinol-cytochrome c oxidoreductase (cytochrome b-c1 complex, complex III, CIII) and cytochrome c oxidase (complex IV, CIV), that cooperate to transfer electrons derived from NADH and succinate to molecular oxygen, creating an electrochemical gradient over the inner membrane that drives transmembrane transport and the ATP synthase. Cytochrome c oxidase is the component of the respiratory chain that catalyzes the reduction of oxygen to water. Electrons originating from reduced cytochrome c in the intermembrane space (IMS) are transferred via the dinuclear copper A center (CU(A)) of subunit 2 and heme A of subunit 1 to the active site in subunit 1, a binuclear center (BNC) formed by heme A3 and copper B (CU(B)). The BNC reduces molecular oxygen to 2 water molecules using 4 electrons from cytochrome c in the IMS and 4 protons from the mitochondrial matrix.</text>
</comment>
<evidence type="ECO:0000256" key="6">
    <source>
        <dbReference type="ARBA" id="ARBA00022692"/>
    </source>
</evidence>
<protein>
    <recommendedName>
        <fullName evidence="3 16">Cytochrome c oxidase subunit 2</fullName>
    </recommendedName>
</protein>
<evidence type="ECO:0000256" key="12">
    <source>
        <dbReference type="ARBA" id="ARBA00022989"/>
    </source>
</evidence>
<dbReference type="Gene3D" id="1.10.287.90">
    <property type="match status" value="1"/>
</dbReference>
<evidence type="ECO:0000256" key="15">
    <source>
        <dbReference type="ARBA" id="ARBA00049512"/>
    </source>
</evidence>
<comment type="catalytic activity">
    <reaction evidence="15">
        <text>4 Fe(II)-[cytochrome c] + O2 + 8 H(+)(in) = 4 Fe(III)-[cytochrome c] + 2 H2O + 4 H(+)(out)</text>
        <dbReference type="Rhea" id="RHEA:11436"/>
        <dbReference type="Rhea" id="RHEA-COMP:10350"/>
        <dbReference type="Rhea" id="RHEA-COMP:14399"/>
        <dbReference type="ChEBI" id="CHEBI:15377"/>
        <dbReference type="ChEBI" id="CHEBI:15378"/>
        <dbReference type="ChEBI" id="CHEBI:15379"/>
        <dbReference type="ChEBI" id="CHEBI:29033"/>
        <dbReference type="ChEBI" id="CHEBI:29034"/>
        <dbReference type="EC" id="7.1.1.9"/>
    </reaction>
    <physiologicalReaction direction="left-to-right" evidence="15">
        <dbReference type="Rhea" id="RHEA:11437"/>
    </physiologicalReaction>
</comment>
<dbReference type="CDD" id="cd13912">
    <property type="entry name" value="CcO_II_C"/>
    <property type="match status" value="1"/>
</dbReference>
<dbReference type="PROSITE" id="PS50857">
    <property type="entry name" value="COX2_CUA"/>
    <property type="match status" value="1"/>
</dbReference>
<dbReference type="AlphaFoldDB" id="A0A513X0J9"/>
<evidence type="ECO:0000256" key="10">
    <source>
        <dbReference type="ARBA" id="ARBA00022967"/>
    </source>
</evidence>
<comment type="subcellular location">
    <subcellularLocation>
        <location evidence="1 16">Mitochondrion inner membrane</location>
        <topology evidence="1 16">Multi-pass membrane protein</topology>
    </subcellularLocation>
</comment>
<feature type="transmembrane region" description="Helical" evidence="17">
    <location>
        <begin position="28"/>
        <end position="48"/>
    </location>
</feature>
<keyword evidence="8 16" id="KW-0999">Mitochondrion inner membrane</keyword>
<name>A0A513X0J9_9BIVA</name>
<dbReference type="Pfam" id="PF00116">
    <property type="entry name" value="COX2"/>
    <property type="match status" value="1"/>
</dbReference>
<evidence type="ECO:0000256" key="7">
    <source>
        <dbReference type="ARBA" id="ARBA00022723"/>
    </source>
</evidence>
<keyword evidence="14 16" id="KW-0472">Membrane</keyword>
<evidence type="ECO:0000256" key="16">
    <source>
        <dbReference type="RuleBase" id="RU000457"/>
    </source>
</evidence>
<dbReference type="SUPFAM" id="SSF49503">
    <property type="entry name" value="Cupredoxins"/>
    <property type="match status" value="1"/>
</dbReference>
<dbReference type="GO" id="GO:0005507">
    <property type="term" value="F:copper ion binding"/>
    <property type="evidence" value="ECO:0007669"/>
    <property type="project" value="InterPro"/>
</dbReference>
<dbReference type="InterPro" id="IPR045187">
    <property type="entry name" value="CcO_II"/>
</dbReference>
<evidence type="ECO:0000256" key="14">
    <source>
        <dbReference type="ARBA" id="ARBA00023136"/>
    </source>
</evidence>
<dbReference type="PANTHER" id="PTHR22888">
    <property type="entry name" value="CYTOCHROME C OXIDASE, SUBUNIT II"/>
    <property type="match status" value="1"/>
</dbReference>
<dbReference type="GO" id="GO:0042773">
    <property type="term" value="P:ATP synthesis coupled electron transport"/>
    <property type="evidence" value="ECO:0007669"/>
    <property type="project" value="TreeGrafter"/>
</dbReference>
<dbReference type="PROSITE" id="PS00078">
    <property type="entry name" value="COX2"/>
    <property type="match status" value="1"/>
</dbReference>
<evidence type="ECO:0000256" key="13">
    <source>
        <dbReference type="ARBA" id="ARBA00023008"/>
    </source>
</evidence>
<dbReference type="GO" id="GO:0005743">
    <property type="term" value="C:mitochondrial inner membrane"/>
    <property type="evidence" value="ECO:0007669"/>
    <property type="project" value="UniProtKB-SubCell"/>
</dbReference>
<dbReference type="Pfam" id="PF02790">
    <property type="entry name" value="COX2_TM"/>
    <property type="match status" value="1"/>
</dbReference>
<evidence type="ECO:0000256" key="17">
    <source>
        <dbReference type="SAM" id="Phobius"/>
    </source>
</evidence>
<dbReference type="InterPro" id="IPR001505">
    <property type="entry name" value="Copper_CuA"/>
</dbReference>
<dbReference type="InterPro" id="IPR008972">
    <property type="entry name" value="Cupredoxin"/>
</dbReference>
<comment type="similarity">
    <text evidence="2 16">Belongs to the cytochrome c oxidase subunit 2 family.</text>
</comment>
<keyword evidence="13 16" id="KW-0186">Copper</keyword>
<keyword evidence="6 16" id="KW-0812">Transmembrane</keyword>
<accession>A0A513X0J9</accession>
<proteinExistence type="inferred from homology"/>
<dbReference type="EMBL" id="MK994777">
    <property type="protein sequence ID" value="QDH07449.1"/>
    <property type="molecule type" value="Genomic_DNA"/>
</dbReference>
<reference evidence="20" key="1">
    <citation type="journal article" date="2019" name="Heredity">
        <title>Mesozoic mitogenome rearrangements and freshwater mussel (Bivalvia: Unionoidea) macroevolution.</title>
        <authorList>
            <person name="Froufe E."/>
            <person name="Bolotov I."/>
            <person name="Aldridge D.C."/>
            <person name="Bogan A.E."/>
            <person name="Breton S."/>
            <person name="Gan H.M."/>
            <person name="Kovitvadhi U."/>
            <person name="Kovitvadhi S."/>
            <person name="Riccardi N."/>
            <person name="Secci-Petretto G."/>
            <person name="Sousa R."/>
            <person name="Teixeira A."/>
            <person name="Varandas S."/>
            <person name="Zanatta D."/>
            <person name="Zieritz A."/>
            <person name="Fonseca M.M."/>
            <person name="Lopes-Lima M."/>
        </authorList>
    </citation>
    <scope>NUCLEOTIDE SEQUENCE</scope>
    <source>
        <tissue evidence="20">Gonad tissue</tissue>
    </source>
</reference>
<evidence type="ECO:0000259" key="18">
    <source>
        <dbReference type="PROSITE" id="PS50857"/>
    </source>
</evidence>
<keyword evidence="4 16" id="KW-0813">Transport</keyword>
<dbReference type="PANTHER" id="PTHR22888:SF9">
    <property type="entry name" value="CYTOCHROME C OXIDASE SUBUNIT 2"/>
    <property type="match status" value="1"/>
</dbReference>
<dbReference type="SUPFAM" id="SSF81464">
    <property type="entry name" value="Cytochrome c oxidase subunit II-like, transmembrane region"/>
    <property type="match status" value="1"/>
</dbReference>
<keyword evidence="9" id="KW-0460">Magnesium</keyword>
<dbReference type="PROSITE" id="PS50999">
    <property type="entry name" value="COX2_TM"/>
    <property type="match status" value="1"/>
</dbReference>
<evidence type="ECO:0000256" key="2">
    <source>
        <dbReference type="ARBA" id="ARBA00007866"/>
    </source>
</evidence>
<keyword evidence="10" id="KW-1278">Translocase</keyword>
<evidence type="ECO:0000313" key="20">
    <source>
        <dbReference type="EMBL" id="QDH07449.1"/>
    </source>
</evidence>
<dbReference type="InterPro" id="IPR002429">
    <property type="entry name" value="CcO_II-like_C"/>
</dbReference>
<keyword evidence="11 16" id="KW-0249">Electron transport</keyword>
<geneLocation type="mitochondrion" evidence="20"/>
<organism evidence="20">
    <name type="scientific">Pilsbryoconcha exilis</name>
    <dbReference type="NCBI Taxonomy" id="178825"/>
    <lineage>
        <taxon>Eukaryota</taxon>
        <taxon>Metazoa</taxon>
        <taxon>Spiralia</taxon>
        <taxon>Lophotrochozoa</taxon>
        <taxon>Mollusca</taxon>
        <taxon>Bivalvia</taxon>
        <taxon>Autobranchia</taxon>
        <taxon>Heteroconchia</taxon>
        <taxon>Palaeoheterodonta</taxon>
        <taxon>Unionida</taxon>
        <taxon>Unionoidea</taxon>
        <taxon>Unionidae</taxon>
        <taxon>Gonideinae</taxon>
        <taxon>Pilsbryoconcha</taxon>
    </lineage>
</organism>
<feature type="domain" description="Cytochrome oxidase subunit II copper A binding" evidence="18">
    <location>
        <begin position="92"/>
        <end position="226"/>
    </location>
</feature>
<feature type="domain" description="Cytochrome oxidase subunit II transmembrane region profile" evidence="19">
    <location>
        <begin position="1"/>
        <end position="91"/>
    </location>
</feature>
<dbReference type="Gene3D" id="2.60.40.420">
    <property type="entry name" value="Cupredoxins - blue copper proteins"/>
    <property type="match status" value="1"/>
</dbReference>
<keyword evidence="7 16" id="KW-0479">Metal-binding</keyword>
<dbReference type="GO" id="GO:0004129">
    <property type="term" value="F:cytochrome-c oxidase activity"/>
    <property type="evidence" value="ECO:0007669"/>
    <property type="project" value="UniProtKB-EC"/>
</dbReference>
<feature type="transmembrane region" description="Helical" evidence="17">
    <location>
        <begin position="317"/>
        <end position="337"/>
    </location>
</feature>
<evidence type="ECO:0000256" key="9">
    <source>
        <dbReference type="ARBA" id="ARBA00022842"/>
    </source>
</evidence>
<dbReference type="InterPro" id="IPR034210">
    <property type="entry name" value="CcO_II_C"/>
</dbReference>
<gene>
    <name evidence="20" type="primary">cox2</name>
</gene>
<evidence type="ECO:0000256" key="1">
    <source>
        <dbReference type="ARBA" id="ARBA00004448"/>
    </source>
</evidence>
<evidence type="ECO:0000256" key="8">
    <source>
        <dbReference type="ARBA" id="ARBA00022792"/>
    </source>
</evidence>
<feature type="transmembrane region" description="Helical" evidence="17">
    <location>
        <begin position="60"/>
        <end position="81"/>
    </location>
</feature>
<dbReference type="InterPro" id="IPR036257">
    <property type="entry name" value="Cyt_c_oxidase_su2_TM_sf"/>
</dbReference>
<keyword evidence="12 17" id="KW-1133">Transmembrane helix</keyword>
<evidence type="ECO:0000256" key="4">
    <source>
        <dbReference type="ARBA" id="ARBA00022448"/>
    </source>
</evidence>
<feature type="transmembrane region" description="Helical" evidence="17">
    <location>
        <begin position="242"/>
        <end position="262"/>
    </location>
</feature>
<feature type="transmembrane region" description="Helical" evidence="17">
    <location>
        <begin position="344"/>
        <end position="366"/>
    </location>
</feature>
<dbReference type="PRINTS" id="PR01166">
    <property type="entry name" value="CYCOXIDASEII"/>
</dbReference>